<evidence type="ECO:0000313" key="3">
    <source>
        <dbReference type="Proteomes" id="UP000604825"/>
    </source>
</evidence>
<dbReference type="AlphaFoldDB" id="A0A811MHP7"/>
<accession>A0A811MHP7</accession>
<comment type="caution">
    <text evidence="2">The sequence shown here is derived from an EMBL/GenBank/DDBJ whole genome shotgun (WGS) entry which is preliminary data.</text>
</comment>
<keyword evidence="3" id="KW-1185">Reference proteome</keyword>
<reference evidence="2" key="1">
    <citation type="submission" date="2020-10" db="EMBL/GenBank/DDBJ databases">
        <authorList>
            <person name="Han B."/>
            <person name="Lu T."/>
            <person name="Zhao Q."/>
            <person name="Huang X."/>
            <person name="Zhao Y."/>
        </authorList>
    </citation>
    <scope>NUCLEOTIDE SEQUENCE</scope>
</reference>
<dbReference type="InterPro" id="IPR004242">
    <property type="entry name" value="Transposase_21"/>
</dbReference>
<dbReference type="Proteomes" id="UP000604825">
    <property type="component" value="Unassembled WGS sequence"/>
</dbReference>
<dbReference type="InterPro" id="IPR029480">
    <property type="entry name" value="Transpos_assoc"/>
</dbReference>
<evidence type="ECO:0000313" key="2">
    <source>
        <dbReference type="EMBL" id="CAD6204968.1"/>
    </source>
</evidence>
<sequence>MDLSAIKRLLQSRRPNDEYIAGVQGFLKFTYNGKKSDARIQCPCVKCVNWQLQMQEIVYEHLVCDGMLCGYTIWGCHGETTSYISANKDSESPCPSLNTNMRQVVQEAFGYIDDEHHTNGPHASGLSEDRPDAETPDFFYLLRATDEPLWEGCELSKLSFLVLLFHVKSTNKWSNKSINDLLQILQLALPNGSNIPRTFVEARKTIAKLGLRYEKIHVCPNNCQLYQKDKKYDDFCSKCGASRWKNKPDKTSLTNKERRKATPHKVLRYFPIKPRHKRLFMNKETAKLTRWHDEEPTKDGALCHPADSEVWKITDSQHPHISSDSQNMRFGIATDGFNPYGKCNSTHSCWPDVLVPYNLPPWLCMKVSSLMLTLIILGYPGKDFHTFMQPVYDELNELFDTSMSTYDASRDERFQLYATILHTVSDYPGTGILVQYSVMGQLGCVSYEDETSSIRLKHGLKQCFMGHRRFLPTGH</sequence>
<protein>
    <recommendedName>
        <fullName evidence="1">Transposase-associated domain-containing protein</fullName>
    </recommendedName>
</protein>
<dbReference type="Pfam" id="PF13963">
    <property type="entry name" value="Transpos_assoc"/>
    <property type="match status" value="1"/>
</dbReference>
<dbReference type="EMBL" id="CAJGYO010000001">
    <property type="protein sequence ID" value="CAD6204968.1"/>
    <property type="molecule type" value="Genomic_DNA"/>
</dbReference>
<dbReference type="PANTHER" id="PTHR10775:SF182">
    <property type="entry name" value="TRANSPOSON, EN_SPM-LIKE, TRANSPOSASE-ASSOCIATED DOMAIN PROTEIN-RELATED"/>
    <property type="match status" value="1"/>
</dbReference>
<proteinExistence type="predicted"/>
<dbReference type="OrthoDB" id="666009at2759"/>
<evidence type="ECO:0000259" key="1">
    <source>
        <dbReference type="Pfam" id="PF13963"/>
    </source>
</evidence>
<name>A0A811MHP7_9POAL</name>
<dbReference type="PANTHER" id="PTHR10775">
    <property type="entry name" value="OS08G0208400 PROTEIN"/>
    <property type="match status" value="1"/>
</dbReference>
<organism evidence="2 3">
    <name type="scientific">Miscanthus lutarioriparius</name>
    <dbReference type="NCBI Taxonomy" id="422564"/>
    <lineage>
        <taxon>Eukaryota</taxon>
        <taxon>Viridiplantae</taxon>
        <taxon>Streptophyta</taxon>
        <taxon>Embryophyta</taxon>
        <taxon>Tracheophyta</taxon>
        <taxon>Spermatophyta</taxon>
        <taxon>Magnoliopsida</taxon>
        <taxon>Liliopsida</taxon>
        <taxon>Poales</taxon>
        <taxon>Poaceae</taxon>
        <taxon>PACMAD clade</taxon>
        <taxon>Panicoideae</taxon>
        <taxon>Andropogonodae</taxon>
        <taxon>Andropogoneae</taxon>
        <taxon>Saccharinae</taxon>
        <taxon>Miscanthus</taxon>
    </lineage>
</organism>
<dbReference type="Pfam" id="PF02992">
    <property type="entry name" value="Transposase_21"/>
    <property type="match status" value="1"/>
</dbReference>
<feature type="domain" description="Transposase-associated" evidence="1">
    <location>
        <begin position="11"/>
        <end position="79"/>
    </location>
</feature>
<gene>
    <name evidence="2" type="ORF">NCGR_LOCUS2853</name>
</gene>